<evidence type="ECO:0008006" key="3">
    <source>
        <dbReference type="Google" id="ProtNLM"/>
    </source>
</evidence>
<comment type="caution">
    <text evidence="2">The sequence shown here is derived from an EMBL/GenBank/DDBJ whole genome shotgun (WGS) entry which is preliminary data.</text>
</comment>
<accession>A0A0F9A0R0</accession>
<gene>
    <name evidence="2" type="ORF">LCGC14_2629800</name>
</gene>
<reference evidence="2" key="1">
    <citation type="journal article" date="2015" name="Nature">
        <title>Complex archaea that bridge the gap between prokaryotes and eukaryotes.</title>
        <authorList>
            <person name="Spang A."/>
            <person name="Saw J.H."/>
            <person name="Jorgensen S.L."/>
            <person name="Zaremba-Niedzwiedzka K."/>
            <person name="Martijn J."/>
            <person name="Lind A.E."/>
            <person name="van Eijk R."/>
            <person name="Schleper C."/>
            <person name="Guy L."/>
            <person name="Ettema T.J."/>
        </authorList>
    </citation>
    <scope>NUCLEOTIDE SEQUENCE</scope>
</reference>
<feature type="transmembrane region" description="Helical" evidence="1">
    <location>
        <begin position="12"/>
        <end position="29"/>
    </location>
</feature>
<keyword evidence="1" id="KW-0472">Membrane</keyword>
<keyword evidence="1" id="KW-1133">Transmembrane helix</keyword>
<name>A0A0F9A0R0_9ZZZZ</name>
<protein>
    <recommendedName>
        <fullName evidence="3">HD domain-containing protein</fullName>
    </recommendedName>
</protein>
<keyword evidence="1" id="KW-0812">Transmembrane</keyword>
<dbReference type="EMBL" id="LAZR01045077">
    <property type="protein sequence ID" value="KKK99728.1"/>
    <property type="molecule type" value="Genomic_DNA"/>
</dbReference>
<organism evidence="2">
    <name type="scientific">marine sediment metagenome</name>
    <dbReference type="NCBI Taxonomy" id="412755"/>
    <lineage>
        <taxon>unclassified sequences</taxon>
        <taxon>metagenomes</taxon>
        <taxon>ecological metagenomes</taxon>
    </lineage>
</organism>
<sequence>MKTGTKSLLFGVHQFILHPLMVLLAWFVYYKRAPKFYQLCAIVTHDLGYWGLSNMDGEEGSLHPERAA</sequence>
<evidence type="ECO:0000313" key="2">
    <source>
        <dbReference type="EMBL" id="KKK99728.1"/>
    </source>
</evidence>
<feature type="non-terminal residue" evidence="2">
    <location>
        <position position="68"/>
    </location>
</feature>
<proteinExistence type="predicted"/>
<dbReference type="AlphaFoldDB" id="A0A0F9A0R0"/>
<evidence type="ECO:0000256" key="1">
    <source>
        <dbReference type="SAM" id="Phobius"/>
    </source>
</evidence>